<dbReference type="Pfam" id="PF03838">
    <property type="entry name" value="RecU"/>
    <property type="match status" value="1"/>
</dbReference>
<evidence type="ECO:0000256" key="9">
    <source>
        <dbReference type="ARBA" id="ARBA00022842"/>
    </source>
</evidence>
<protein>
    <recommendedName>
        <fullName evidence="13">Holliday junction resolvase RecU</fullName>
    </recommendedName>
</protein>
<evidence type="ECO:0000256" key="2">
    <source>
        <dbReference type="ARBA" id="ARBA00004496"/>
    </source>
</evidence>
<dbReference type="GO" id="GO:0004519">
    <property type="term" value="F:endonuclease activity"/>
    <property type="evidence" value="ECO:0007669"/>
    <property type="project" value="UniProtKB-KW"/>
</dbReference>
<dbReference type="OrthoDB" id="2475790at2"/>
<dbReference type="RefSeq" id="WP_089965823.1">
    <property type="nucleotide sequence ID" value="NZ_FNJM01000001.1"/>
</dbReference>
<comment type="cofactor">
    <cofactor evidence="1">
        <name>Mg(2+)</name>
        <dbReference type="ChEBI" id="CHEBI:18420"/>
    </cofactor>
</comment>
<dbReference type="GO" id="GO:0003676">
    <property type="term" value="F:nucleic acid binding"/>
    <property type="evidence" value="ECO:0007669"/>
    <property type="project" value="InterPro"/>
</dbReference>
<evidence type="ECO:0000256" key="8">
    <source>
        <dbReference type="ARBA" id="ARBA00022801"/>
    </source>
</evidence>
<keyword evidence="5" id="KW-0479">Metal-binding</keyword>
<keyword evidence="9" id="KW-0460">Magnesium</keyword>
<evidence type="ECO:0000256" key="12">
    <source>
        <dbReference type="ARBA" id="ARBA00023447"/>
    </source>
</evidence>
<evidence type="ECO:0000313" key="14">
    <source>
        <dbReference type="EMBL" id="SDO87232.1"/>
    </source>
</evidence>
<dbReference type="SUPFAM" id="SSF52980">
    <property type="entry name" value="Restriction endonuclease-like"/>
    <property type="match status" value="1"/>
</dbReference>
<dbReference type="Proteomes" id="UP000198597">
    <property type="component" value="Unassembled WGS sequence"/>
</dbReference>
<dbReference type="AlphaFoldDB" id="A0A1H0N3M3"/>
<evidence type="ECO:0000256" key="13">
    <source>
        <dbReference type="ARBA" id="ARBA00029523"/>
    </source>
</evidence>
<keyword evidence="8" id="KW-0378">Hydrolase</keyword>
<evidence type="ECO:0000256" key="10">
    <source>
        <dbReference type="ARBA" id="ARBA00023172"/>
    </source>
</evidence>
<evidence type="ECO:0000256" key="3">
    <source>
        <dbReference type="ARBA" id="ARBA00022490"/>
    </source>
</evidence>
<keyword evidence="15" id="KW-1185">Reference proteome</keyword>
<dbReference type="GO" id="GO:0006281">
    <property type="term" value="P:DNA repair"/>
    <property type="evidence" value="ECO:0007669"/>
    <property type="project" value="UniProtKB-KW"/>
</dbReference>
<evidence type="ECO:0000313" key="15">
    <source>
        <dbReference type="Proteomes" id="UP000198597"/>
    </source>
</evidence>
<keyword evidence="3" id="KW-0963">Cytoplasm</keyword>
<evidence type="ECO:0000256" key="6">
    <source>
        <dbReference type="ARBA" id="ARBA00022759"/>
    </source>
</evidence>
<evidence type="ECO:0000256" key="11">
    <source>
        <dbReference type="ARBA" id="ARBA00023204"/>
    </source>
</evidence>
<dbReference type="Gene3D" id="3.40.1350.10">
    <property type="match status" value="1"/>
</dbReference>
<gene>
    <name evidence="14" type="ORF">SAMN04488529_101675</name>
</gene>
<dbReference type="STRING" id="94869.SAMN04488529_101675"/>
<dbReference type="GO" id="GO:0046872">
    <property type="term" value="F:metal ion binding"/>
    <property type="evidence" value="ECO:0007669"/>
    <property type="project" value="UniProtKB-KW"/>
</dbReference>
<evidence type="ECO:0000256" key="7">
    <source>
        <dbReference type="ARBA" id="ARBA00022763"/>
    </source>
</evidence>
<reference evidence="14 15" key="1">
    <citation type="submission" date="2016-10" db="EMBL/GenBank/DDBJ databases">
        <authorList>
            <person name="de Groot N.N."/>
        </authorList>
    </citation>
    <scope>NUCLEOTIDE SEQUENCE [LARGE SCALE GENOMIC DNA]</scope>
    <source>
        <strain evidence="14 15">DSM 12272</strain>
    </source>
</reference>
<dbReference type="GO" id="GO:0016787">
    <property type="term" value="F:hydrolase activity"/>
    <property type="evidence" value="ECO:0007669"/>
    <property type="project" value="UniProtKB-KW"/>
</dbReference>
<dbReference type="InterPro" id="IPR011856">
    <property type="entry name" value="tRNA_endonuc-like_dom_sf"/>
</dbReference>
<accession>A0A1H0N3M3</accession>
<sequence length="165" mass="19373">MSKNIGKVFEEEFKGSVNKEHFYYRFKDGTAAYNKDIENKNIRFQAKNICDCQVMARDKLFLLELKNTKGASLPFTNIKANQVEGLSNINHNKIKAYFIVCFRDKEKCYAVEAKLVKYFIDKATSRSIPQAWFKSNGIEIPMIKKRVRYKYDLELLFREVVESDN</sequence>
<dbReference type="InterPro" id="IPR011335">
    <property type="entry name" value="Restrct_endonuc-II-like"/>
</dbReference>
<keyword evidence="10" id="KW-0233">DNA recombination</keyword>
<dbReference type="EMBL" id="FNJM01000001">
    <property type="protein sequence ID" value="SDO87232.1"/>
    <property type="molecule type" value="Genomic_DNA"/>
</dbReference>
<keyword evidence="11" id="KW-0234">DNA repair</keyword>
<keyword evidence="7" id="KW-0227">DNA damage</keyword>
<organism evidence="14 15">
    <name type="scientific">Clostridium gasigenes</name>
    <dbReference type="NCBI Taxonomy" id="94869"/>
    <lineage>
        <taxon>Bacteria</taxon>
        <taxon>Bacillati</taxon>
        <taxon>Bacillota</taxon>
        <taxon>Clostridia</taxon>
        <taxon>Eubacteriales</taxon>
        <taxon>Clostridiaceae</taxon>
        <taxon>Clostridium</taxon>
    </lineage>
</organism>
<evidence type="ECO:0000256" key="1">
    <source>
        <dbReference type="ARBA" id="ARBA00001946"/>
    </source>
</evidence>
<evidence type="ECO:0000256" key="4">
    <source>
        <dbReference type="ARBA" id="ARBA00022722"/>
    </source>
</evidence>
<evidence type="ECO:0000256" key="5">
    <source>
        <dbReference type="ARBA" id="ARBA00022723"/>
    </source>
</evidence>
<keyword evidence="4" id="KW-0540">Nuclease</keyword>
<comment type="subcellular location">
    <subcellularLocation>
        <location evidence="2">Cytoplasm</location>
    </subcellularLocation>
</comment>
<keyword evidence="6" id="KW-0255">Endonuclease</keyword>
<dbReference type="GO" id="GO:0005737">
    <property type="term" value="C:cytoplasm"/>
    <property type="evidence" value="ECO:0007669"/>
    <property type="project" value="UniProtKB-SubCell"/>
</dbReference>
<name>A0A1H0N3M3_9CLOT</name>
<comment type="similarity">
    <text evidence="12">Belongs to the RecU family.</text>
</comment>
<dbReference type="GO" id="GO:0006310">
    <property type="term" value="P:DNA recombination"/>
    <property type="evidence" value="ECO:0007669"/>
    <property type="project" value="UniProtKB-KW"/>
</dbReference>
<proteinExistence type="inferred from homology"/>
<dbReference type="InterPro" id="IPR004612">
    <property type="entry name" value="Resolv_RecU"/>
</dbReference>